<sequence length="235" mass="25760">MFGSEYMVSSLPAASHFYSPAFSAQLASAPVCSLFLPAPLFSYQLFQPRSPPEPCKQALLLASQGAGLGELGDFSEEARPQKQRRARANYSSWQLEELESAFETTHYPDVFMREALALRLDLIEARVQVWFQNRRAKLRRQLKLQGRALDRALTRDSSASGHKKPQAPQEIEGSSKSSRVGTLEGDPDHWPSTGPKGQPSPGPPLYRGAEATVGAKARGNLVLQDPQLVGQGTRA</sequence>
<dbReference type="PANTHER" id="PTHR46799:SF2">
    <property type="entry name" value="HOMEOBOX DOMAIN-CONTAINING PROTEIN"/>
    <property type="match status" value="1"/>
</dbReference>
<feature type="region of interest" description="Disordered" evidence="9">
    <location>
        <begin position="152"/>
        <end position="212"/>
    </location>
</feature>
<dbReference type="FunFam" id="1.10.10.60:FF:000057">
    <property type="entry name" value="Short stature homeobox 2"/>
    <property type="match status" value="1"/>
</dbReference>
<comment type="subcellular location">
    <subcellularLocation>
        <location evidence="1 7 8">Nucleus</location>
    </subcellularLocation>
</comment>
<dbReference type="OrthoDB" id="6159439at2759"/>
<keyword evidence="3 7" id="KW-0238">DNA-binding</keyword>
<proteinExistence type="inferred from homology"/>
<comment type="similarity">
    <text evidence="6">Belongs to the paired homeobox family. Unc-4 subfamily.</text>
</comment>
<dbReference type="InterPro" id="IPR009057">
    <property type="entry name" value="Homeodomain-like_sf"/>
</dbReference>
<evidence type="ECO:0000256" key="1">
    <source>
        <dbReference type="ARBA" id="ARBA00004123"/>
    </source>
</evidence>
<dbReference type="InterPro" id="IPR001356">
    <property type="entry name" value="HD"/>
</dbReference>
<evidence type="ECO:0000256" key="6">
    <source>
        <dbReference type="ARBA" id="ARBA00038351"/>
    </source>
</evidence>
<protein>
    <submittedName>
        <fullName evidence="11">Ribonuclease kappa</fullName>
    </submittedName>
</protein>
<evidence type="ECO:0000313" key="12">
    <source>
        <dbReference type="Proteomes" id="UP000297703"/>
    </source>
</evidence>
<dbReference type="STRING" id="55544.A0A4D9DS19"/>
<dbReference type="Gene3D" id="1.10.10.60">
    <property type="entry name" value="Homeodomain-like"/>
    <property type="match status" value="1"/>
</dbReference>
<dbReference type="EMBL" id="QXTE01000296">
    <property type="protein sequence ID" value="TFJ99928.1"/>
    <property type="molecule type" value="Genomic_DNA"/>
</dbReference>
<evidence type="ECO:0000256" key="9">
    <source>
        <dbReference type="SAM" id="MobiDB-lite"/>
    </source>
</evidence>
<keyword evidence="2" id="KW-0217">Developmental protein</keyword>
<dbReference type="SMART" id="SM00389">
    <property type="entry name" value="HOX"/>
    <property type="match status" value="1"/>
</dbReference>
<reference evidence="11 12" key="2">
    <citation type="submission" date="2019-04" db="EMBL/GenBank/DDBJ databases">
        <title>The genome sequence of big-headed turtle.</title>
        <authorList>
            <person name="Gong S."/>
        </authorList>
    </citation>
    <scope>NUCLEOTIDE SEQUENCE [LARGE SCALE GENOMIC DNA]</scope>
    <source>
        <strain evidence="11">DO16091913</strain>
        <tissue evidence="11">Muscle</tissue>
    </source>
</reference>
<organism evidence="11 12">
    <name type="scientific">Platysternon megacephalum</name>
    <name type="common">big-headed turtle</name>
    <dbReference type="NCBI Taxonomy" id="55544"/>
    <lineage>
        <taxon>Eukaryota</taxon>
        <taxon>Metazoa</taxon>
        <taxon>Chordata</taxon>
        <taxon>Craniata</taxon>
        <taxon>Vertebrata</taxon>
        <taxon>Euteleostomi</taxon>
        <taxon>Archelosauria</taxon>
        <taxon>Testudinata</taxon>
        <taxon>Testudines</taxon>
        <taxon>Cryptodira</taxon>
        <taxon>Durocryptodira</taxon>
        <taxon>Testudinoidea</taxon>
        <taxon>Platysternidae</taxon>
        <taxon>Platysternon</taxon>
    </lineage>
</organism>
<feature type="domain" description="Homeobox" evidence="10">
    <location>
        <begin position="81"/>
        <end position="141"/>
    </location>
</feature>
<dbReference type="InterPro" id="IPR017970">
    <property type="entry name" value="Homeobox_CS"/>
</dbReference>
<gene>
    <name evidence="11" type="ORF">DR999_PMT17984</name>
</gene>
<dbReference type="CDD" id="cd00086">
    <property type="entry name" value="homeodomain"/>
    <property type="match status" value="1"/>
</dbReference>
<evidence type="ECO:0000256" key="5">
    <source>
        <dbReference type="ARBA" id="ARBA00023242"/>
    </source>
</evidence>
<dbReference type="PANTHER" id="PTHR46799">
    <property type="entry name" value="HOMEOBOX PROTEIN UNC-4 HOMOLOG"/>
    <property type="match status" value="1"/>
</dbReference>
<keyword evidence="4 7" id="KW-0371">Homeobox</keyword>
<dbReference type="SUPFAM" id="SSF46689">
    <property type="entry name" value="Homeodomain-like"/>
    <property type="match status" value="1"/>
</dbReference>
<dbReference type="PROSITE" id="PS50071">
    <property type="entry name" value="HOMEOBOX_2"/>
    <property type="match status" value="1"/>
</dbReference>
<dbReference type="GO" id="GO:1990837">
    <property type="term" value="F:sequence-specific double-stranded DNA binding"/>
    <property type="evidence" value="ECO:0007669"/>
    <property type="project" value="TreeGrafter"/>
</dbReference>
<comment type="caution">
    <text evidence="11">The sequence shown here is derived from an EMBL/GenBank/DDBJ whole genome shotgun (WGS) entry which is preliminary data.</text>
</comment>
<evidence type="ECO:0000256" key="3">
    <source>
        <dbReference type="ARBA" id="ARBA00023125"/>
    </source>
</evidence>
<dbReference type="AlphaFoldDB" id="A0A4D9DS19"/>
<accession>A0A4D9DS19</accession>
<dbReference type="Proteomes" id="UP000297703">
    <property type="component" value="Unassembled WGS sequence"/>
</dbReference>
<reference evidence="11 12" key="1">
    <citation type="submission" date="2019-04" db="EMBL/GenBank/DDBJ databases">
        <title>Draft genome of the big-headed turtle Platysternon megacephalum.</title>
        <authorList>
            <person name="Gong S."/>
        </authorList>
    </citation>
    <scope>NUCLEOTIDE SEQUENCE [LARGE SCALE GENOMIC DNA]</scope>
    <source>
        <strain evidence="11">DO16091913</strain>
        <tissue evidence="11">Muscle</tissue>
    </source>
</reference>
<evidence type="ECO:0000256" key="8">
    <source>
        <dbReference type="RuleBase" id="RU000682"/>
    </source>
</evidence>
<evidence type="ECO:0000256" key="4">
    <source>
        <dbReference type="ARBA" id="ARBA00023155"/>
    </source>
</evidence>
<evidence type="ECO:0000256" key="7">
    <source>
        <dbReference type="PROSITE-ProRule" id="PRU00108"/>
    </source>
</evidence>
<dbReference type="GO" id="GO:0000981">
    <property type="term" value="F:DNA-binding transcription factor activity, RNA polymerase II-specific"/>
    <property type="evidence" value="ECO:0007669"/>
    <property type="project" value="InterPro"/>
</dbReference>
<keyword evidence="5 7" id="KW-0539">Nucleus</keyword>
<keyword evidence="12" id="KW-1185">Reference proteome</keyword>
<dbReference type="GO" id="GO:0005634">
    <property type="term" value="C:nucleus"/>
    <property type="evidence" value="ECO:0007669"/>
    <property type="project" value="UniProtKB-SubCell"/>
</dbReference>
<evidence type="ECO:0000259" key="10">
    <source>
        <dbReference type="PROSITE" id="PS50071"/>
    </source>
</evidence>
<evidence type="ECO:0000256" key="2">
    <source>
        <dbReference type="ARBA" id="ARBA00022473"/>
    </source>
</evidence>
<name>A0A4D9DS19_9SAUR</name>
<feature type="DNA-binding region" description="Homeobox" evidence="7">
    <location>
        <begin position="83"/>
        <end position="142"/>
    </location>
</feature>
<dbReference type="Pfam" id="PF00046">
    <property type="entry name" value="Homeodomain"/>
    <property type="match status" value="1"/>
</dbReference>
<evidence type="ECO:0000313" key="11">
    <source>
        <dbReference type="EMBL" id="TFJ99928.1"/>
    </source>
</evidence>
<dbReference type="PROSITE" id="PS00027">
    <property type="entry name" value="HOMEOBOX_1"/>
    <property type="match status" value="1"/>
</dbReference>